<keyword evidence="2" id="KW-1185">Reference proteome</keyword>
<evidence type="ECO:0000313" key="2">
    <source>
        <dbReference type="Proteomes" id="UP001060215"/>
    </source>
</evidence>
<dbReference type="Proteomes" id="UP001060215">
    <property type="component" value="Chromosome 10"/>
</dbReference>
<evidence type="ECO:0000313" key="1">
    <source>
        <dbReference type="EMBL" id="KAI7996792.1"/>
    </source>
</evidence>
<gene>
    <name evidence="1" type="ORF">LOK49_LG10G00554</name>
</gene>
<protein>
    <submittedName>
        <fullName evidence="1">Importin-9</fullName>
    </submittedName>
</protein>
<proteinExistence type="predicted"/>
<organism evidence="1 2">
    <name type="scientific">Camellia lanceoleosa</name>
    <dbReference type="NCBI Taxonomy" id="1840588"/>
    <lineage>
        <taxon>Eukaryota</taxon>
        <taxon>Viridiplantae</taxon>
        <taxon>Streptophyta</taxon>
        <taxon>Embryophyta</taxon>
        <taxon>Tracheophyta</taxon>
        <taxon>Spermatophyta</taxon>
        <taxon>Magnoliopsida</taxon>
        <taxon>eudicotyledons</taxon>
        <taxon>Gunneridae</taxon>
        <taxon>Pentapetalae</taxon>
        <taxon>asterids</taxon>
        <taxon>Ericales</taxon>
        <taxon>Theaceae</taxon>
        <taxon>Camellia</taxon>
    </lineage>
</organism>
<accession>A0ACC0G6R0</accession>
<sequence>MANVLDQDQQWLINCLNATLDTNHQVRSFAETSLNQASLQPGFGSALAKVAANRELPLGLRQLAAVLLKQFIKKHWQEDEETFEHPVVSSEEKAAIRRILLLLLDDSQRKICTAVSMAVASIAHYDWPEDWPDLMPLLLKLISDQTNINGVHGALRCLALLSGDLDDMVVPTLVPVLFPCLHTIVSSPQIYDKTLRAKALSIVYSCTAMLGAMSGVYKTETSALISPMVATWMDQFSIIMEPPVQSEDPDDWSIRMEVLKCLNQFVQNFPSLTEMQFMVVMGPLWQTFVSSLRVYERSAIEGTEDSYEGRYDSDGAEQSLESFVIQLFEFLLTIVGSAKLVKVVANNIKELAYYTIAFLQMTEQQVHTWSLDANQYVADEDDNTYSCRISGALLLEEVINSCGIEAIDAIIDAAKNRFAESQQAKVAGSAAWWRMREATLYGLASLSDQLLEAEVSQHTRTNLGNLFEQIIAEDVGTGVHEYPFLFARVFSSVAKFSSVISRGVVEHFLYAAIKAIGMDVPPPVKVGACRALSQLLPDANKGMLQPLIMGLFSSLADLLNQASDETMHLVLETLQAAIKADDEAPTSIEPIISPVILNLWASHVSDPFISIDAVEVLEAIKNAPGCIQPLVSRVLPYIGPILNKPQRQPDGLVAGALDLLTMLLKNSPSDVVKAVYETCFDSVIRIVLQTDDHSEMQNATECLASLLSVGKKEVLAWGGNPGFTMKSLLDVASRLLDPDLESSGSLFVGSYILQLILHLPSQMAPHIRDLVAALVRRMQSSKIAGLRSSLILIFARLVHMSAPHVEQFIDLLISVHAEGHSNSFVYVMSEWTKQQGEIQGSYEIKVTTTALALLLSTRHIELWKINVQGHLIKSTTGITTRSKAKLAPDQWSSMLLPAKILALLADVLIEIQEQVLGGDDEDSEWEEVQGDLEADQDLLHSAAATSYTRPSYEYLDAMAKALNEDKDDGDEDELLSDADPLNEINLANYLFDFFVKFSQSDRPLFDHLCQSLTKPQQNAVLMVLNR</sequence>
<dbReference type="EMBL" id="CM045767">
    <property type="protein sequence ID" value="KAI7996792.1"/>
    <property type="molecule type" value="Genomic_DNA"/>
</dbReference>
<comment type="caution">
    <text evidence="1">The sequence shown here is derived from an EMBL/GenBank/DDBJ whole genome shotgun (WGS) entry which is preliminary data.</text>
</comment>
<name>A0ACC0G6R0_9ERIC</name>
<reference evidence="1 2" key="1">
    <citation type="journal article" date="2022" name="Plant J.">
        <title>Chromosome-level genome of Camellia lanceoleosa provides a valuable resource for understanding genome evolution and self-incompatibility.</title>
        <authorList>
            <person name="Gong W."/>
            <person name="Xiao S."/>
            <person name="Wang L."/>
            <person name="Liao Z."/>
            <person name="Chang Y."/>
            <person name="Mo W."/>
            <person name="Hu G."/>
            <person name="Li W."/>
            <person name="Zhao G."/>
            <person name="Zhu H."/>
            <person name="Hu X."/>
            <person name="Ji K."/>
            <person name="Xiang X."/>
            <person name="Song Q."/>
            <person name="Yuan D."/>
            <person name="Jin S."/>
            <person name="Zhang L."/>
        </authorList>
    </citation>
    <scope>NUCLEOTIDE SEQUENCE [LARGE SCALE GENOMIC DNA]</scope>
    <source>
        <strain evidence="1">SQ_2022a</strain>
    </source>
</reference>